<keyword evidence="10 13" id="KW-0408">Iron</keyword>
<dbReference type="PRINTS" id="PR00385">
    <property type="entry name" value="P450"/>
</dbReference>
<evidence type="ECO:0000256" key="6">
    <source>
        <dbReference type="ARBA" id="ARBA00022723"/>
    </source>
</evidence>
<keyword evidence="7" id="KW-0256">Endoplasmic reticulum</keyword>
<evidence type="ECO:0000256" key="14">
    <source>
        <dbReference type="RuleBase" id="RU000461"/>
    </source>
</evidence>
<dbReference type="STRING" id="178035.A0A154P0X1"/>
<dbReference type="PRINTS" id="PR00463">
    <property type="entry name" value="EP450I"/>
</dbReference>
<comment type="subcellular location">
    <subcellularLocation>
        <location evidence="3">Endoplasmic reticulum membrane</location>
        <topology evidence="3">Peripheral membrane protein</topology>
    </subcellularLocation>
    <subcellularLocation>
        <location evidence="2">Microsome membrane</location>
        <topology evidence="2">Peripheral membrane protein</topology>
    </subcellularLocation>
</comment>
<dbReference type="PANTHER" id="PTHR24292">
    <property type="entry name" value="CYTOCHROME P450"/>
    <property type="match status" value="1"/>
</dbReference>
<name>A0A154P0X1_DUFNO</name>
<gene>
    <name evidence="15" type="ORF">WN55_04516</name>
</gene>
<dbReference type="GO" id="GO:0020037">
    <property type="term" value="F:heme binding"/>
    <property type="evidence" value="ECO:0007669"/>
    <property type="project" value="InterPro"/>
</dbReference>
<dbReference type="GO" id="GO:0016705">
    <property type="term" value="F:oxidoreductase activity, acting on paired donors, with incorporation or reduction of molecular oxygen"/>
    <property type="evidence" value="ECO:0007669"/>
    <property type="project" value="InterPro"/>
</dbReference>
<evidence type="ECO:0000256" key="9">
    <source>
        <dbReference type="ARBA" id="ARBA00023002"/>
    </source>
</evidence>
<feature type="binding site" description="axial binding residue" evidence="13">
    <location>
        <position position="445"/>
    </location>
    <ligand>
        <name>heme</name>
        <dbReference type="ChEBI" id="CHEBI:30413"/>
    </ligand>
    <ligandPart>
        <name>Fe</name>
        <dbReference type="ChEBI" id="CHEBI:18248"/>
    </ligandPart>
</feature>
<keyword evidence="12" id="KW-0472">Membrane</keyword>
<comment type="cofactor">
    <cofactor evidence="1 13">
        <name>heme</name>
        <dbReference type="ChEBI" id="CHEBI:30413"/>
    </cofactor>
</comment>
<evidence type="ECO:0000256" key="2">
    <source>
        <dbReference type="ARBA" id="ARBA00004174"/>
    </source>
</evidence>
<keyword evidence="8" id="KW-0492">Microsome</keyword>
<dbReference type="InterPro" id="IPR001128">
    <property type="entry name" value="Cyt_P450"/>
</dbReference>
<evidence type="ECO:0000256" key="1">
    <source>
        <dbReference type="ARBA" id="ARBA00001971"/>
    </source>
</evidence>
<evidence type="ECO:0000256" key="10">
    <source>
        <dbReference type="ARBA" id="ARBA00023004"/>
    </source>
</evidence>
<evidence type="ECO:0000256" key="8">
    <source>
        <dbReference type="ARBA" id="ARBA00022848"/>
    </source>
</evidence>
<keyword evidence="5 13" id="KW-0349">Heme</keyword>
<keyword evidence="16" id="KW-1185">Reference proteome</keyword>
<dbReference type="GO" id="GO:0004497">
    <property type="term" value="F:monooxygenase activity"/>
    <property type="evidence" value="ECO:0007669"/>
    <property type="project" value="UniProtKB-KW"/>
</dbReference>
<dbReference type="GO" id="GO:0005789">
    <property type="term" value="C:endoplasmic reticulum membrane"/>
    <property type="evidence" value="ECO:0007669"/>
    <property type="project" value="UniProtKB-SubCell"/>
</dbReference>
<evidence type="ECO:0000256" key="5">
    <source>
        <dbReference type="ARBA" id="ARBA00022617"/>
    </source>
</evidence>
<protein>
    <submittedName>
        <fullName evidence="15">Cytochrome P450 9e2</fullName>
    </submittedName>
</protein>
<dbReference type="Proteomes" id="UP000076502">
    <property type="component" value="Unassembled WGS sequence"/>
</dbReference>
<feature type="non-terminal residue" evidence="15">
    <location>
        <position position="518"/>
    </location>
</feature>
<dbReference type="InterPro" id="IPR036396">
    <property type="entry name" value="Cyt_P450_sf"/>
</dbReference>
<sequence>LPLVLAAVAVFTAFYYYARRGLDFFKKHDIPHIPPQPLFGNMASFVLRKDTIAGLVQKIYNSYTEAKYVGCYEFSNPIVILRDIDLIKSITIKNFETFIDHRSFANKNQDPLLGGMLFSLKGDEWKESRNQVSPTFTSSKLKAMFTLMSDVAVYFTDYLYRLPEKERELELKTLLTKFTNDLISTCVFGIAVNSIENPKNTLYVNGMKATNFSGTVQNLKFQLLRNWPSLAKLLDIKFVSSKLAKYFENLIVDNMNQRDANGIYRPDMLQYLMEASKKNKAERQLTTEDITSHAFSFFFGGYDTVASQACLIVHDLVEHPEAQERLQQEIDQVLEKTNGHVTYEEIIGMEYLDALLNESMRLHPAAIFLDRVCVKDFELPPALPGEKPFTLKKGMNVWIPVHAIQTDPKHFEDPDKFNPERFLQDGKRIASSGTFIPFGMGPRICIGNRFALLEIKILLFHLFARCNMVPCSRTNIPFKMAKGVLAITAANGFWLKVEPRKHVSSFVNNVAANGTCKT</sequence>
<comment type="similarity">
    <text evidence="4 14">Belongs to the cytochrome P450 family.</text>
</comment>
<keyword evidence="9 14" id="KW-0560">Oxidoreductase</keyword>
<proteinExistence type="inferred from homology"/>
<dbReference type="PANTHER" id="PTHR24292:SF54">
    <property type="entry name" value="CYP9F3-RELATED"/>
    <property type="match status" value="1"/>
</dbReference>
<dbReference type="InterPro" id="IPR002401">
    <property type="entry name" value="Cyt_P450_E_grp-I"/>
</dbReference>
<dbReference type="AlphaFoldDB" id="A0A154P0X1"/>
<keyword evidence="6 13" id="KW-0479">Metal-binding</keyword>
<dbReference type="CDD" id="cd11056">
    <property type="entry name" value="CYP6-like"/>
    <property type="match status" value="1"/>
</dbReference>
<evidence type="ECO:0000256" key="3">
    <source>
        <dbReference type="ARBA" id="ARBA00004406"/>
    </source>
</evidence>
<evidence type="ECO:0000256" key="13">
    <source>
        <dbReference type="PIRSR" id="PIRSR602401-1"/>
    </source>
</evidence>
<dbReference type="Pfam" id="PF00067">
    <property type="entry name" value="p450"/>
    <property type="match status" value="1"/>
</dbReference>
<evidence type="ECO:0000256" key="7">
    <source>
        <dbReference type="ARBA" id="ARBA00022824"/>
    </source>
</evidence>
<evidence type="ECO:0000256" key="12">
    <source>
        <dbReference type="ARBA" id="ARBA00023136"/>
    </source>
</evidence>
<dbReference type="SUPFAM" id="SSF48264">
    <property type="entry name" value="Cytochrome P450"/>
    <property type="match status" value="1"/>
</dbReference>
<dbReference type="Gene3D" id="1.10.630.10">
    <property type="entry name" value="Cytochrome P450"/>
    <property type="match status" value="1"/>
</dbReference>
<keyword evidence="11 14" id="KW-0503">Monooxygenase</keyword>
<dbReference type="GO" id="GO:0005506">
    <property type="term" value="F:iron ion binding"/>
    <property type="evidence" value="ECO:0007669"/>
    <property type="project" value="InterPro"/>
</dbReference>
<organism evidence="15 16">
    <name type="scientific">Dufourea novaeangliae</name>
    <name type="common">Sweat bee</name>
    <dbReference type="NCBI Taxonomy" id="178035"/>
    <lineage>
        <taxon>Eukaryota</taxon>
        <taxon>Metazoa</taxon>
        <taxon>Ecdysozoa</taxon>
        <taxon>Arthropoda</taxon>
        <taxon>Hexapoda</taxon>
        <taxon>Insecta</taxon>
        <taxon>Pterygota</taxon>
        <taxon>Neoptera</taxon>
        <taxon>Endopterygota</taxon>
        <taxon>Hymenoptera</taxon>
        <taxon>Apocrita</taxon>
        <taxon>Aculeata</taxon>
        <taxon>Apoidea</taxon>
        <taxon>Anthophila</taxon>
        <taxon>Halictidae</taxon>
        <taxon>Rophitinae</taxon>
        <taxon>Dufourea</taxon>
    </lineage>
</organism>
<dbReference type="PROSITE" id="PS00086">
    <property type="entry name" value="CYTOCHROME_P450"/>
    <property type="match status" value="1"/>
</dbReference>
<dbReference type="InterPro" id="IPR017972">
    <property type="entry name" value="Cyt_P450_CS"/>
</dbReference>
<accession>A0A154P0X1</accession>
<feature type="non-terminal residue" evidence="15">
    <location>
        <position position="1"/>
    </location>
</feature>
<evidence type="ECO:0000256" key="4">
    <source>
        <dbReference type="ARBA" id="ARBA00010617"/>
    </source>
</evidence>
<reference evidence="15 16" key="1">
    <citation type="submission" date="2015-07" db="EMBL/GenBank/DDBJ databases">
        <title>The genome of Dufourea novaeangliae.</title>
        <authorList>
            <person name="Pan H."/>
            <person name="Kapheim K."/>
        </authorList>
    </citation>
    <scope>NUCLEOTIDE SEQUENCE [LARGE SCALE GENOMIC DNA]</scope>
    <source>
        <strain evidence="15">0120121106</strain>
        <tissue evidence="15">Whole body</tissue>
    </source>
</reference>
<evidence type="ECO:0000313" key="16">
    <source>
        <dbReference type="Proteomes" id="UP000076502"/>
    </source>
</evidence>
<dbReference type="EMBL" id="KQ434796">
    <property type="protein sequence ID" value="KZC05576.1"/>
    <property type="molecule type" value="Genomic_DNA"/>
</dbReference>
<dbReference type="FunFam" id="1.10.630.10:FF:000042">
    <property type="entry name" value="Cytochrome P450"/>
    <property type="match status" value="1"/>
</dbReference>
<dbReference type="InterPro" id="IPR050476">
    <property type="entry name" value="Insect_CytP450_Detox"/>
</dbReference>
<evidence type="ECO:0000313" key="15">
    <source>
        <dbReference type="EMBL" id="KZC05576.1"/>
    </source>
</evidence>
<evidence type="ECO:0000256" key="11">
    <source>
        <dbReference type="ARBA" id="ARBA00023033"/>
    </source>
</evidence>
<dbReference type="OrthoDB" id="2789670at2759"/>